<dbReference type="Pfam" id="PF02407">
    <property type="entry name" value="Viral_Rep"/>
    <property type="match status" value="1"/>
</dbReference>
<dbReference type="Gene3D" id="3.40.1310.20">
    <property type="match status" value="1"/>
</dbReference>
<dbReference type="GO" id="GO:0003677">
    <property type="term" value="F:DNA binding"/>
    <property type="evidence" value="ECO:0007669"/>
    <property type="project" value="UniProtKB-KW"/>
</dbReference>
<dbReference type="GO" id="GO:0004519">
    <property type="term" value="F:endonuclease activity"/>
    <property type="evidence" value="ECO:0007669"/>
    <property type="project" value="UniProtKB-KW"/>
</dbReference>
<keyword evidence="6" id="KW-0548">Nucleotidyltransferase</keyword>
<evidence type="ECO:0000256" key="17">
    <source>
        <dbReference type="ARBA" id="ARBA00023268"/>
    </source>
</evidence>
<protein>
    <submittedName>
        <fullName evidence="20">Rep</fullName>
    </submittedName>
</protein>
<evidence type="ECO:0000259" key="19">
    <source>
        <dbReference type="PROSITE" id="PS52020"/>
    </source>
</evidence>
<evidence type="ECO:0000256" key="13">
    <source>
        <dbReference type="ARBA" id="ARBA00022806"/>
    </source>
</evidence>
<evidence type="ECO:0000256" key="6">
    <source>
        <dbReference type="ARBA" id="ARBA00022695"/>
    </source>
</evidence>
<dbReference type="GO" id="GO:0016787">
    <property type="term" value="F:hydrolase activity"/>
    <property type="evidence" value="ECO:0007669"/>
    <property type="project" value="UniProtKB-KW"/>
</dbReference>
<dbReference type="GO" id="GO:0003724">
    <property type="term" value="F:RNA helicase activity"/>
    <property type="evidence" value="ECO:0007669"/>
    <property type="project" value="InterPro"/>
</dbReference>
<keyword evidence="16" id="KW-0238">DNA-binding</keyword>
<dbReference type="InterPro" id="IPR000605">
    <property type="entry name" value="Helicase_SF3_ssDNA/RNA_vir"/>
</dbReference>
<evidence type="ECO:0000256" key="9">
    <source>
        <dbReference type="ARBA" id="ARBA00022723"/>
    </source>
</evidence>
<name>D1KJV1_9CIRC</name>
<keyword evidence="14" id="KW-0067">ATP-binding</keyword>
<comment type="cofactor">
    <cofactor evidence="2">
        <name>Mg(2+)</name>
        <dbReference type="ChEBI" id="CHEBI:18420"/>
    </cofactor>
</comment>
<dbReference type="GO" id="GO:0005524">
    <property type="term" value="F:ATP binding"/>
    <property type="evidence" value="ECO:0007669"/>
    <property type="project" value="UniProtKB-KW"/>
</dbReference>
<organism evidence="20">
    <name type="scientific">Sewage associated circovirus</name>
    <dbReference type="NCBI Taxonomy" id="689405"/>
    <lineage>
        <taxon>Viruses</taxon>
        <taxon>Monodnaviria</taxon>
        <taxon>Shotokuvirae</taxon>
        <taxon>Cressdnaviricota</taxon>
        <taxon>Arfiviricetes</taxon>
        <taxon>Cirlivirales</taxon>
        <taxon>Circoviridae</taxon>
        <taxon>Circovirus</taxon>
    </lineage>
</organism>
<dbReference type="GO" id="GO:0042025">
    <property type="term" value="C:host cell nucleus"/>
    <property type="evidence" value="ECO:0007669"/>
    <property type="project" value="UniProtKB-SubCell"/>
</dbReference>
<evidence type="ECO:0000256" key="10">
    <source>
        <dbReference type="ARBA" id="ARBA00022741"/>
    </source>
</evidence>
<dbReference type="InterPro" id="IPR049912">
    <property type="entry name" value="CRESS_DNA_REP"/>
</dbReference>
<feature type="non-terminal residue" evidence="20">
    <location>
        <position position="191"/>
    </location>
</feature>
<evidence type="ECO:0000256" key="11">
    <source>
        <dbReference type="ARBA" id="ARBA00022759"/>
    </source>
</evidence>
<keyword evidence="9" id="KW-0479">Metal-binding</keyword>
<keyword evidence="17" id="KW-0511">Multifunctional enzyme</keyword>
<keyword evidence="4" id="KW-1048">Host nucleus</keyword>
<evidence type="ECO:0000256" key="1">
    <source>
        <dbReference type="ARBA" id="ARBA00001936"/>
    </source>
</evidence>
<keyword evidence="11" id="KW-0255">Endonuclease</keyword>
<dbReference type="EMBL" id="GQ243678">
    <property type="protein sequence ID" value="ACY68117.1"/>
    <property type="molecule type" value="Genomic_DNA"/>
</dbReference>
<proteinExistence type="predicted"/>
<dbReference type="GO" id="GO:0003723">
    <property type="term" value="F:RNA binding"/>
    <property type="evidence" value="ECO:0007669"/>
    <property type="project" value="InterPro"/>
</dbReference>
<keyword evidence="5" id="KW-0808">Transferase</keyword>
<keyword evidence="12" id="KW-0378">Hydrolase</keyword>
<accession>D1KJV1</accession>
<evidence type="ECO:0000313" key="20">
    <source>
        <dbReference type="EMBL" id="ACY68117.1"/>
    </source>
</evidence>
<dbReference type="GO" id="GO:0006260">
    <property type="term" value="P:DNA replication"/>
    <property type="evidence" value="ECO:0007669"/>
    <property type="project" value="UniProtKB-KW"/>
</dbReference>
<keyword evidence="10" id="KW-0547">Nucleotide-binding</keyword>
<dbReference type="PROSITE" id="PS52020">
    <property type="entry name" value="CRESS_DNA_REP"/>
    <property type="match status" value="1"/>
</dbReference>
<evidence type="ECO:0000256" key="2">
    <source>
        <dbReference type="ARBA" id="ARBA00001946"/>
    </source>
</evidence>
<evidence type="ECO:0000256" key="5">
    <source>
        <dbReference type="ARBA" id="ARBA00022679"/>
    </source>
</evidence>
<keyword evidence="7" id="KW-0235">DNA replication</keyword>
<evidence type="ECO:0000256" key="14">
    <source>
        <dbReference type="ARBA" id="ARBA00022840"/>
    </source>
</evidence>
<keyword evidence="13" id="KW-0347">Helicase</keyword>
<evidence type="ECO:0000256" key="16">
    <source>
        <dbReference type="ARBA" id="ARBA00023125"/>
    </source>
</evidence>
<evidence type="ECO:0000256" key="12">
    <source>
        <dbReference type="ARBA" id="ARBA00022801"/>
    </source>
</evidence>
<keyword evidence="8" id="KW-0540">Nuclease</keyword>
<evidence type="ECO:0000256" key="7">
    <source>
        <dbReference type="ARBA" id="ARBA00022705"/>
    </source>
</evidence>
<evidence type="ECO:0000256" key="3">
    <source>
        <dbReference type="ARBA" id="ARBA00004147"/>
    </source>
</evidence>
<feature type="domain" description="CRESS-DNA virus Rep endonuclease" evidence="19">
    <location>
        <begin position="1"/>
        <end position="56"/>
    </location>
</feature>
<gene>
    <name evidence="20" type="primary">rep</name>
</gene>
<dbReference type="Pfam" id="PF00910">
    <property type="entry name" value="RNA_helicase"/>
    <property type="match status" value="1"/>
</dbReference>
<comment type="catalytic activity">
    <reaction evidence="18">
        <text>ATP + H2O = ADP + phosphate + H(+)</text>
        <dbReference type="Rhea" id="RHEA:13065"/>
        <dbReference type="ChEBI" id="CHEBI:15377"/>
        <dbReference type="ChEBI" id="CHEBI:15378"/>
        <dbReference type="ChEBI" id="CHEBI:30616"/>
        <dbReference type="ChEBI" id="CHEBI:43474"/>
        <dbReference type="ChEBI" id="CHEBI:456216"/>
    </reaction>
</comment>
<feature type="non-terminal residue" evidence="20">
    <location>
        <position position="1"/>
    </location>
</feature>
<comment type="subcellular location">
    <subcellularLocation>
        <location evidence="3">Host nucleus</location>
    </subcellularLocation>
</comment>
<evidence type="ECO:0000256" key="4">
    <source>
        <dbReference type="ARBA" id="ARBA00022562"/>
    </source>
</evidence>
<evidence type="ECO:0000256" key="18">
    <source>
        <dbReference type="ARBA" id="ARBA00049360"/>
    </source>
</evidence>
<sequence length="191" mass="21740">GTPHLQGFGNLRRPSRFSAIKTIIGNNAHIEKAKGNDLQNKEYCEKDGDFWSSGQPTSQGQRNDLEKVVRDIGRPDLDWNGVVLENQSAYIKYHRGMRALFKVVRPQQPRNFKTQVSLYAPQAALEIRDTVCRSMASLPRRRIYIECCLSWVIVLYGEPGTGKSKTAAEIASDGSVYYKPRGEWWDGYEQQ</sequence>
<comment type="cofactor">
    <cofactor evidence="1">
        <name>Mn(2+)</name>
        <dbReference type="ChEBI" id="CHEBI:29035"/>
    </cofactor>
</comment>
<dbReference type="GO" id="GO:0046872">
    <property type="term" value="F:metal ion binding"/>
    <property type="evidence" value="ECO:0007669"/>
    <property type="project" value="UniProtKB-KW"/>
</dbReference>
<evidence type="ECO:0000256" key="8">
    <source>
        <dbReference type="ARBA" id="ARBA00022722"/>
    </source>
</evidence>
<dbReference type="GO" id="GO:0016779">
    <property type="term" value="F:nucleotidyltransferase activity"/>
    <property type="evidence" value="ECO:0007669"/>
    <property type="project" value="UniProtKB-KW"/>
</dbReference>
<keyword evidence="15" id="KW-0190">Covalent protein-DNA linkage</keyword>
<reference evidence="20" key="1">
    <citation type="journal article" date="2009" name="J. Clin. Microbiol.">
        <title>Frequent detection of highly diverse variants of cardiovirus, cosavirus, bocavirus, and circovirus in sewage samples collected in the United States.</title>
        <authorList>
            <person name="Blinkova O."/>
            <person name="Rosario K."/>
            <person name="Li L."/>
            <person name="Kapoor A."/>
            <person name="Slikas B."/>
            <person name="Bernardin F."/>
            <person name="Breitbart M."/>
            <person name="Delwart E."/>
        </authorList>
    </citation>
    <scope>NUCLEOTIDE SEQUENCE</scope>
    <source>
        <strain evidence="20">MD-1</strain>
    </source>
</reference>
<evidence type="ECO:0000256" key="15">
    <source>
        <dbReference type="ARBA" id="ARBA00023124"/>
    </source>
</evidence>